<organism evidence="5 6">
    <name type="scientific">Undibacterium terreum</name>
    <dbReference type="NCBI Taxonomy" id="1224302"/>
    <lineage>
        <taxon>Bacteria</taxon>
        <taxon>Pseudomonadati</taxon>
        <taxon>Pseudomonadota</taxon>
        <taxon>Betaproteobacteria</taxon>
        <taxon>Burkholderiales</taxon>
        <taxon>Oxalobacteraceae</taxon>
        <taxon>Undibacterium</taxon>
    </lineage>
</organism>
<keyword evidence="1" id="KW-0808">Transferase</keyword>
<evidence type="ECO:0000256" key="1">
    <source>
        <dbReference type="ARBA" id="ARBA00022679"/>
    </source>
</evidence>
<evidence type="ECO:0000259" key="4">
    <source>
        <dbReference type="PROSITE" id="PS51186"/>
    </source>
</evidence>
<protein>
    <submittedName>
        <fullName evidence="5">Alanine acetyltransferase</fullName>
    </submittedName>
</protein>
<dbReference type="InterPro" id="IPR016181">
    <property type="entry name" value="Acyl_CoA_acyltransferase"/>
</dbReference>
<reference evidence="5" key="1">
    <citation type="journal article" date="2014" name="Int. J. Syst. Evol. Microbiol.">
        <title>Complete genome sequence of Corynebacterium casei LMG S-19264T (=DSM 44701T), isolated from a smear-ripened cheese.</title>
        <authorList>
            <consortium name="US DOE Joint Genome Institute (JGI-PGF)"/>
            <person name="Walter F."/>
            <person name="Albersmeier A."/>
            <person name="Kalinowski J."/>
            <person name="Ruckert C."/>
        </authorList>
    </citation>
    <scope>NUCLEOTIDE SEQUENCE</scope>
    <source>
        <strain evidence="5">CGMCC 1.10998</strain>
    </source>
</reference>
<comment type="similarity">
    <text evidence="3">Belongs to the acetyltransferase family. RimJ subfamily.</text>
</comment>
<dbReference type="RefSeq" id="WP_188564347.1">
    <property type="nucleotide sequence ID" value="NZ_BMED01000001.1"/>
</dbReference>
<proteinExistence type="inferred from homology"/>
<accession>A0A916XBZ4</accession>
<dbReference type="Proteomes" id="UP000637423">
    <property type="component" value="Unassembled WGS sequence"/>
</dbReference>
<dbReference type="InterPro" id="IPR000182">
    <property type="entry name" value="GNAT_dom"/>
</dbReference>
<sequence>MLKGERCNLRPFKETDLDEFINLRNDISGVGPFSSIKLVSEVGIKQEFRETGFLGDTKGRLLIVDDSNGMQRMIGFVSYFPPNMFYDGFEVGYRIFRKEDMGKGYASDALKTLVRYLFKTRHFNRLQLTLNNGNIGSERVAQKCGFTREGIARGASSENGVIFDIVVYSLLRSEFKDL</sequence>
<evidence type="ECO:0000256" key="2">
    <source>
        <dbReference type="ARBA" id="ARBA00023315"/>
    </source>
</evidence>
<evidence type="ECO:0000313" key="6">
    <source>
        <dbReference type="Proteomes" id="UP000637423"/>
    </source>
</evidence>
<keyword evidence="2" id="KW-0012">Acyltransferase</keyword>
<gene>
    <name evidence="5" type="primary">rimJ</name>
    <name evidence="5" type="ORF">GCM10011396_04400</name>
</gene>
<dbReference type="EMBL" id="BMED01000001">
    <property type="protein sequence ID" value="GGC60596.1"/>
    <property type="molecule type" value="Genomic_DNA"/>
</dbReference>
<comment type="caution">
    <text evidence="5">The sequence shown here is derived from an EMBL/GenBank/DDBJ whole genome shotgun (WGS) entry which is preliminary data.</text>
</comment>
<feature type="domain" description="N-acetyltransferase" evidence="4">
    <location>
        <begin position="7"/>
        <end position="168"/>
    </location>
</feature>
<dbReference type="SUPFAM" id="SSF55729">
    <property type="entry name" value="Acyl-CoA N-acyltransferases (Nat)"/>
    <property type="match status" value="1"/>
</dbReference>
<name>A0A916XBZ4_9BURK</name>
<reference evidence="5" key="2">
    <citation type="submission" date="2020-09" db="EMBL/GenBank/DDBJ databases">
        <authorList>
            <person name="Sun Q."/>
            <person name="Zhou Y."/>
        </authorList>
    </citation>
    <scope>NUCLEOTIDE SEQUENCE</scope>
    <source>
        <strain evidence="5">CGMCC 1.10998</strain>
    </source>
</reference>
<dbReference type="GO" id="GO:0016747">
    <property type="term" value="F:acyltransferase activity, transferring groups other than amino-acyl groups"/>
    <property type="evidence" value="ECO:0007669"/>
    <property type="project" value="InterPro"/>
</dbReference>
<dbReference type="PROSITE" id="PS51186">
    <property type="entry name" value="GNAT"/>
    <property type="match status" value="1"/>
</dbReference>
<dbReference type="Gene3D" id="3.40.630.30">
    <property type="match status" value="1"/>
</dbReference>
<dbReference type="InterPro" id="IPR051531">
    <property type="entry name" value="N-acetyltransferase"/>
</dbReference>
<keyword evidence="6" id="KW-1185">Reference proteome</keyword>
<dbReference type="Pfam" id="PF13302">
    <property type="entry name" value="Acetyltransf_3"/>
    <property type="match status" value="1"/>
</dbReference>
<evidence type="ECO:0000313" key="5">
    <source>
        <dbReference type="EMBL" id="GGC60596.1"/>
    </source>
</evidence>
<dbReference type="PANTHER" id="PTHR43792:SF8">
    <property type="entry name" value="[RIBOSOMAL PROTEIN US5]-ALANINE N-ACETYLTRANSFERASE"/>
    <property type="match status" value="1"/>
</dbReference>
<evidence type="ECO:0000256" key="3">
    <source>
        <dbReference type="ARBA" id="ARBA00038502"/>
    </source>
</evidence>
<dbReference type="PANTHER" id="PTHR43792">
    <property type="entry name" value="GNAT FAMILY, PUTATIVE (AFU_ORTHOLOGUE AFUA_3G00765)-RELATED-RELATED"/>
    <property type="match status" value="1"/>
</dbReference>
<dbReference type="AlphaFoldDB" id="A0A916XBZ4"/>